<organism evidence="5 6">
    <name type="scientific">[Candida] arabinofermentans NRRL YB-2248</name>
    <dbReference type="NCBI Taxonomy" id="983967"/>
    <lineage>
        <taxon>Eukaryota</taxon>
        <taxon>Fungi</taxon>
        <taxon>Dikarya</taxon>
        <taxon>Ascomycota</taxon>
        <taxon>Saccharomycotina</taxon>
        <taxon>Pichiomycetes</taxon>
        <taxon>Pichiales</taxon>
        <taxon>Pichiaceae</taxon>
        <taxon>Ogataea</taxon>
        <taxon>Ogataea/Candida clade</taxon>
    </lineage>
</organism>
<dbReference type="InterPro" id="IPR036864">
    <property type="entry name" value="Zn2-C6_fun-type_DNA-bd_sf"/>
</dbReference>
<evidence type="ECO:0000313" key="5">
    <source>
        <dbReference type="EMBL" id="ODV87812.1"/>
    </source>
</evidence>
<dbReference type="OrthoDB" id="415590at2759"/>
<dbReference type="EMBL" id="KV453847">
    <property type="protein sequence ID" value="ODV87812.1"/>
    <property type="molecule type" value="Genomic_DNA"/>
</dbReference>
<evidence type="ECO:0000256" key="1">
    <source>
        <dbReference type="ARBA" id="ARBA00004123"/>
    </source>
</evidence>
<feature type="domain" description="Zn(2)-C6 fungal-type" evidence="4">
    <location>
        <begin position="54"/>
        <end position="84"/>
    </location>
</feature>
<dbReference type="Gene3D" id="4.10.240.10">
    <property type="entry name" value="Zn(2)-C6 fungal-type DNA-binding domain"/>
    <property type="match status" value="1"/>
</dbReference>
<keyword evidence="6" id="KW-1185">Reference proteome</keyword>
<evidence type="ECO:0000259" key="4">
    <source>
        <dbReference type="PROSITE" id="PS50048"/>
    </source>
</evidence>
<name>A0A1E4T7U6_9ASCO</name>
<keyword evidence="2" id="KW-0539">Nucleus</keyword>
<dbReference type="GO" id="GO:0008270">
    <property type="term" value="F:zinc ion binding"/>
    <property type="evidence" value="ECO:0007669"/>
    <property type="project" value="InterPro"/>
</dbReference>
<dbReference type="SMART" id="SM00066">
    <property type="entry name" value="GAL4"/>
    <property type="match status" value="1"/>
</dbReference>
<feature type="compositionally biased region" description="Polar residues" evidence="3">
    <location>
        <begin position="191"/>
        <end position="217"/>
    </location>
</feature>
<dbReference type="Pfam" id="PF11951">
    <property type="entry name" value="Fungal_trans_2"/>
    <property type="match status" value="1"/>
</dbReference>
<dbReference type="Pfam" id="PF00172">
    <property type="entry name" value="Zn_clus"/>
    <property type="match status" value="1"/>
</dbReference>
<evidence type="ECO:0000313" key="6">
    <source>
        <dbReference type="Proteomes" id="UP000094801"/>
    </source>
</evidence>
<dbReference type="InterPro" id="IPR021858">
    <property type="entry name" value="Fun_TF"/>
</dbReference>
<feature type="compositionally biased region" description="Low complexity" evidence="3">
    <location>
        <begin position="1"/>
        <end position="11"/>
    </location>
</feature>
<dbReference type="PROSITE" id="PS00463">
    <property type="entry name" value="ZN2_CY6_FUNGAL_1"/>
    <property type="match status" value="1"/>
</dbReference>
<dbReference type="GO" id="GO:0045944">
    <property type="term" value="P:positive regulation of transcription by RNA polymerase II"/>
    <property type="evidence" value="ECO:0007669"/>
    <property type="project" value="TreeGrafter"/>
</dbReference>
<dbReference type="PANTHER" id="PTHR37534">
    <property type="entry name" value="TRANSCRIPTIONAL ACTIVATOR PROTEIN UGA3"/>
    <property type="match status" value="1"/>
</dbReference>
<dbReference type="PANTHER" id="PTHR37534:SF4">
    <property type="entry name" value="ZN(II)2CYS6 TRANSCRIPTION FACTOR (EUROFUNG)"/>
    <property type="match status" value="1"/>
</dbReference>
<comment type="subcellular location">
    <subcellularLocation>
        <location evidence="1">Nucleus</location>
    </subcellularLocation>
</comment>
<dbReference type="GO" id="GO:0000976">
    <property type="term" value="F:transcription cis-regulatory region binding"/>
    <property type="evidence" value="ECO:0007669"/>
    <property type="project" value="TreeGrafter"/>
</dbReference>
<dbReference type="GO" id="GO:0000981">
    <property type="term" value="F:DNA-binding transcription factor activity, RNA polymerase II-specific"/>
    <property type="evidence" value="ECO:0007669"/>
    <property type="project" value="InterPro"/>
</dbReference>
<dbReference type="Proteomes" id="UP000094801">
    <property type="component" value="Unassembled WGS sequence"/>
</dbReference>
<dbReference type="InterPro" id="IPR001138">
    <property type="entry name" value="Zn2Cys6_DnaBD"/>
</dbReference>
<dbReference type="CDD" id="cd00067">
    <property type="entry name" value="GAL4"/>
    <property type="match status" value="1"/>
</dbReference>
<dbReference type="AlphaFoldDB" id="A0A1E4T7U6"/>
<gene>
    <name evidence="5" type="ORF">CANARDRAFT_193581</name>
</gene>
<dbReference type="CDD" id="cd12148">
    <property type="entry name" value="fungal_TF_MHR"/>
    <property type="match status" value="1"/>
</dbReference>
<reference evidence="6" key="1">
    <citation type="submission" date="2016-04" db="EMBL/GenBank/DDBJ databases">
        <title>Comparative genomics of biotechnologically important yeasts.</title>
        <authorList>
            <consortium name="DOE Joint Genome Institute"/>
            <person name="Riley R."/>
            <person name="Haridas S."/>
            <person name="Wolfe K.H."/>
            <person name="Lopes M.R."/>
            <person name="Hittinger C.T."/>
            <person name="Goker M."/>
            <person name="Salamov A."/>
            <person name="Wisecaver J."/>
            <person name="Long T.M."/>
            <person name="Aerts A.L."/>
            <person name="Barry K."/>
            <person name="Choi C."/>
            <person name="Clum A."/>
            <person name="Coughlan A.Y."/>
            <person name="Deshpande S."/>
            <person name="Douglass A.P."/>
            <person name="Hanson S.J."/>
            <person name="Klenk H.-P."/>
            <person name="Labutti K."/>
            <person name="Lapidus A."/>
            <person name="Lindquist E."/>
            <person name="Lipzen A."/>
            <person name="Meier-Kolthoff J.P."/>
            <person name="Ohm R.A."/>
            <person name="Otillar R.P."/>
            <person name="Pangilinan J."/>
            <person name="Peng Y."/>
            <person name="Rokas A."/>
            <person name="Rosa C.A."/>
            <person name="Scheuner C."/>
            <person name="Sibirny A.A."/>
            <person name="Slot J.C."/>
            <person name="Stielow J.B."/>
            <person name="Sun H."/>
            <person name="Kurtzman C.P."/>
            <person name="Blackwell M."/>
            <person name="Grigoriev I.V."/>
            <person name="Jeffries T.W."/>
        </authorList>
    </citation>
    <scope>NUCLEOTIDE SEQUENCE [LARGE SCALE GENOMIC DNA]</scope>
    <source>
        <strain evidence="6">NRRL YB-2248</strain>
    </source>
</reference>
<feature type="region of interest" description="Disordered" evidence="3">
    <location>
        <begin position="191"/>
        <end position="234"/>
    </location>
</feature>
<feature type="region of interest" description="Disordered" evidence="3">
    <location>
        <begin position="1"/>
        <end position="51"/>
    </location>
</feature>
<accession>A0A1E4T7U6</accession>
<proteinExistence type="predicted"/>
<dbReference type="PROSITE" id="PS50048">
    <property type="entry name" value="ZN2_CY6_FUNGAL_2"/>
    <property type="match status" value="1"/>
</dbReference>
<dbReference type="STRING" id="983967.A0A1E4T7U6"/>
<evidence type="ECO:0000256" key="3">
    <source>
        <dbReference type="SAM" id="MobiDB-lite"/>
    </source>
</evidence>
<feature type="compositionally biased region" description="Low complexity" evidence="3">
    <location>
        <begin position="222"/>
        <end position="234"/>
    </location>
</feature>
<evidence type="ECO:0000256" key="2">
    <source>
        <dbReference type="ARBA" id="ARBA00023242"/>
    </source>
</evidence>
<protein>
    <recommendedName>
        <fullName evidence="4">Zn(2)-C6 fungal-type domain-containing protein</fullName>
    </recommendedName>
</protein>
<sequence>MTTPLSSSPSPSSEPTPIPSASISSSTANKVTKRGRMPKPKKETPPAKRRVRTGCLTCRRKHKKCDETRPKCEFCVSKNLECVWPEEVKKNVFVNNSFKDFCFQTKHTKARKTPSGPEGLTSLEYHLGGQRVKRRKTTFVPEMSGQFLSAFDGYTKKSDYIDNSFALNYPIVDRADSPLSGLFNTFQDLSSENPNATSGNTKGAHSMTNNSSVNSLSETKHTGSSTSSITSEVSVVKKEPDFEHRYSFSDLNNNSYIASNNSNQYYALPDTLKDFMSLVAATKDTTANNKLPNNENIFEFFADKSTMAVTRISDDEMMLLMDNYIDEVSFLLNKNPESEANAFVTEIPVMAEKFPALQYAMLALSSRHLEKVSSIYNGDNTLQFYNYSLQQLSLSLNSNKDVTPLVATCLLLCYFEIISTEASSWRDCLSKCGLMLSACGINAASENSLEQSLFWSFISLDIGSCSVGENSTIIPVKEWFTTDEIKEVSWVDGMKNITNEFHSMLFLSAKVTELIVASTASFDDDWKLLWECLSQWEINRSNSMRSCFSYKREDSFPESLFSNPNAISANQLFHMCCIIMLQNKPRMFKLSNQQQQQTPNIAEKSSLDSLESTTSFSSNLISKSQIWHAKQIIGINLCNMKNENRRNLGCQVLSLQCIWVAGKLISSDHEHATILKLLNDIESWCGLCMSWRGKQLVEFWNSEC</sequence>
<dbReference type="GO" id="GO:0005634">
    <property type="term" value="C:nucleus"/>
    <property type="evidence" value="ECO:0007669"/>
    <property type="project" value="UniProtKB-SubCell"/>
</dbReference>
<dbReference type="SUPFAM" id="SSF57701">
    <property type="entry name" value="Zn2/Cys6 DNA-binding domain"/>
    <property type="match status" value="1"/>
</dbReference>